<dbReference type="EC" id="5.4.99.25" evidence="5"/>
<keyword evidence="3 5" id="KW-0819">tRNA processing</keyword>
<sequence length="309" mass="34588">MSEELIGVLPLWKPRGITSFDAVQRARRFYKTKKAGHTGTLDPDVEGVLPICIGKATKIVEYLTADKKVYAGEVTLGFSTTTEDASGEVVDQKRVDREITEEEVDRVLASFEGELSQVPPMYSAIKVNGKKLYEYARAGLSVERPVRQITIYSLTRTSDIRQEDGKLTFSYEVECSKGTYVRTLSVQIGEKLGYPAHMSDLVRLESGAFKKEDCFTLEQIEAKAEIGQERSLLLSVEHALSRFPVITVSPELEEKVRNGAIIDTPEEVNKLAGDFIALYNQNQECLALYKHDPKRAGMMKPEKMIRGLV</sequence>
<dbReference type="HAMAP" id="MF_01080">
    <property type="entry name" value="TruB_bact"/>
    <property type="match status" value="1"/>
</dbReference>
<evidence type="ECO:0000313" key="9">
    <source>
        <dbReference type="Proteomes" id="UP000318138"/>
    </source>
</evidence>
<evidence type="ECO:0000256" key="1">
    <source>
        <dbReference type="ARBA" id="ARBA00000385"/>
    </source>
</evidence>
<dbReference type="GO" id="GO:0003723">
    <property type="term" value="F:RNA binding"/>
    <property type="evidence" value="ECO:0007669"/>
    <property type="project" value="InterPro"/>
</dbReference>
<dbReference type="InterPro" id="IPR014780">
    <property type="entry name" value="tRNA_psdUridine_synth_TruB"/>
</dbReference>
<evidence type="ECO:0000256" key="2">
    <source>
        <dbReference type="ARBA" id="ARBA00005642"/>
    </source>
</evidence>
<dbReference type="PANTHER" id="PTHR13767">
    <property type="entry name" value="TRNA-PSEUDOURIDINE SYNTHASE"/>
    <property type="match status" value="1"/>
</dbReference>
<dbReference type="EMBL" id="CP041372">
    <property type="protein sequence ID" value="QKS71392.1"/>
    <property type="molecule type" value="Genomic_DNA"/>
</dbReference>
<evidence type="ECO:0000256" key="4">
    <source>
        <dbReference type="ARBA" id="ARBA00023235"/>
    </source>
</evidence>
<keyword evidence="4 5" id="KW-0413">Isomerase</keyword>
<evidence type="ECO:0000259" key="6">
    <source>
        <dbReference type="Pfam" id="PF01509"/>
    </source>
</evidence>
<dbReference type="InterPro" id="IPR032819">
    <property type="entry name" value="TruB_C"/>
</dbReference>
<comment type="function">
    <text evidence="5">Responsible for synthesis of pseudouridine from uracil-55 in the psi GC loop of transfer RNAs.</text>
</comment>
<dbReference type="PANTHER" id="PTHR13767:SF2">
    <property type="entry name" value="PSEUDOURIDYLATE SYNTHASE TRUB1"/>
    <property type="match status" value="1"/>
</dbReference>
<feature type="domain" description="Pseudouridine synthase II N-terminal" evidence="6">
    <location>
        <begin position="27"/>
        <end position="181"/>
    </location>
</feature>
<dbReference type="GO" id="GO:0031119">
    <property type="term" value="P:tRNA pseudouridine synthesis"/>
    <property type="evidence" value="ECO:0007669"/>
    <property type="project" value="UniProtKB-UniRule"/>
</dbReference>
<dbReference type="RefSeq" id="WP_176009427.1">
    <property type="nucleotide sequence ID" value="NZ_CP041372.2"/>
</dbReference>
<organism evidence="8 9">
    <name type="scientific">Paenalkalicoccus suaedae</name>
    <dbReference type="NCBI Taxonomy" id="2592382"/>
    <lineage>
        <taxon>Bacteria</taxon>
        <taxon>Bacillati</taxon>
        <taxon>Bacillota</taxon>
        <taxon>Bacilli</taxon>
        <taxon>Bacillales</taxon>
        <taxon>Bacillaceae</taxon>
        <taxon>Paenalkalicoccus</taxon>
    </lineage>
</organism>
<evidence type="ECO:0000259" key="7">
    <source>
        <dbReference type="Pfam" id="PF16198"/>
    </source>
</evidence>
<dbReference type="FunFam" id="3.30.2350.10:FF:000011">
    <property type="entry name" value="tRNA pseudouridine synthase B"/>
    <property type="match status" value="1"/>
</dbReference>
<feature type="active site" description="Nucleophile" evidence="5">
    <location>
        <position position="42"/>
    </location>
</feature>
<dbReference type="InterPro" id="IPR020103">
    <property type="entry name" value="PsdUridine_synth_cat_dom_sf"/>
</dbReference>
<dbReference type="SUPFAM" id="SSF55120">
    <property type="entry name" value="Pseudouridine synthase"/>
    <property type="match status" value="1"/>
</dbReference>
<dbReference type="AlphaFoldDB" id="A0A859FFB8"/>
<proteinExistence type="inferred from homology"/>
<comment type="catalytic activity">
    <reaction evidence="1 5">
        <text>uridine(55) in tRNA = pseudouridine(55) in tRNA</text>
        <dbReference type="Rhea" id="RHEA:42532"/>
        <dbReference type="Rhea" id="RHEA-COMP:10101"/>
        <dbReference type="Rhea" id="RHEA-COMP:10102"/>
        <dbReference type="ChEBI" id="CHEBI:65314"/>
        <dbReference type="ChEBI" id="CHEBI:65315"/>
        <dbReference type="EC" id="5.4.99.25"/>
    </reaction>
</comment>
<dbReference type="Proteomes" id="UP000318138">
    <property type="component" value="Chromosome"/>
</dbReference>
<gene>
    <name evidence="5 8" type="primary">truB</name>
    <name evidence="8" type="ORF">FLK61_32340</name>
</gene>
<dbReference type="NCBIfam" id="TIGR00431">
    <property type="entry name" value="TruB"/>
    <property type="match status" value="1"/>
</dbReference>
<evidence type="ECO:0000256" key="3">
    <source>
        <dbReference type="ARBA" id="ARBA00022694"/>
    </source>
</evidence>
<dbReference type="GO" id="GO:1990481">
    <property type="term" value="P:mRNA pseudouridine synthesis"/>
    <property type="evidence" value="ECO:0007669"/>
    <property type="project" value="TreeGrafter"/>
</dbReference>
<evidence type="ECO:0000313" key="8">
    <source>
        <dbReference type="EMBL" id="QKS71392.1"/>
    </source>
</evidence>
<feature type="domain" description="tRNA pseudouridylate synthase B C-terminal" evidence="7">
    <location>
        <begin position="182"/>
        <end position="240"/>
    </location>
</feature>
<accession>A0A859FFB8</accession>
<dbReference type="Pfam" id="PF01509">
    <property type="entry name" value="TruB_N"/>
    <property type="match status" value="1"/>
</dbReference>
<name>A0A859FFB8_9BACI</name>
<evidence type="ECO:0000256" key="5">
    <source>
        <dbReference type="HAMAP-Rule" id="MF_01080"/>
    </source>
</evidence>
<protein>
    <recommendedName>
        <fullName evidence="5">tRNA pseudouridine synthase B</fullName>
        <ecNumber evidence="5">5.4.99.25</ecNumber>
    </recommendedName>
    <alternativeName>
        <fullName evidence="5">tRNA pseudouridine(55) synthase</fullName>
        <shortName evidence="5">Psi55 synthase</shortName>
    </alternativeName>
    <alternativeName>
        <fullName evidence="5">tRNA pseudouridylate synthase</fullName>
    </alternativeName>
    <alternativeName>
        <fullName evidence="5">tRNA-uridine isomerase</fullName>
    </alternativeName>
</protein>
<dbReference type="KEGG" id="psua:FLK61_32340"/>
<dbReference type="Pfam" id="PF16198">
    <property type="entry name" value="TruB_C_2"/>
    <property type="match status" value="1"/>
</dbReference>
<dbReference type="CDD" id="cd02573">
    <property type="entry name" value="PseudoU_synth_EcTruB"/>
    <property type="match status" value="1"/>
</dbReference>
<reference evidence="9" key="1">
    <citation type="submission" date="2019-07" db="EMBL/GenBank/DDBJ databases">
        <title>Bacillus alkalisoli sp. nov. isolated from saline soil.</title>
        <authorList>
            <person name="Sun J.-Q."/>
            <person name="Xu L."/>
        </authorList>
    </citation>
    <scope>NUCLEOTIDE SEQUENCE [LARGE SCALE GENOMIC DNA]</scope>
    <source>
        <strain evidence="9">M4U3P1</strain>
    </source>
</reference>
<comment type="similarity">
    <text evidence="2 5">Belongs to the pseudouridine synthase TruB family. Type 1 subfamily.</text>
</comment>
<dbReference type="InterPro" id="IPR002501">
    <property type="entry name" value="PsdUridine_synth_N"/>
</dbReference>
<dbReference type="GO" id="GO:0160148">
    <property type="term" value="F:tRNA pseudouridine(55) synthase activity"/>
    <property type="evidence" value="ECO:0007669"/>
    <property type="project" value="UniProtKB-EC"/>
</dbReference>
<keyword evidence="9" id="KW-1185">Reference proteome</keyword>
<dbReference type="Gene3D" id="3.30.2350.10">
    <property type="entry name" value="Pseudouridine synthase"/>
    <property type="match status" value="1"/>
</dbReference>